<gene>
    <name evidence="1" type="ORF">M9H77_35689</name>
</gene>
<accession>A0ACB9ZPR4</accession>
<name>A0ACB9ZPR4_CATRO</name>
<protein>
    <submittedName>
        <fullName evidence="1">Uncharacterized protein</fullName>
    </submittedName>
</protein>
<reference evidence="2" key="1">
    <citation type="journal article" date="2023" name="Nat. Plants">
        <title>Single-cell RNA sequencing provides a high-resolution roadmap for understanding the multicellular compartmentation of specialized metabolism.</title>
        <authorList>
            <person name="Sun S."/>
            <person name="Shen X."/>
            <person name="Li Y."/>
            <person name="Li Y."/>
            <person name="Wang S."/>
            <person name="Li R."/>
            <person name="Zhang H."/>
            <person name="Shen G."/>
            <person name="Guo B."/>
            <person name="Wei J."/>
            <person name="Xu J."/>
            <person name="St-Pierre B."/>
            <person name="Chen S."/>
            <person name="Sun C."/>
        </authorList>
    </citation>
    <scope>NUCLEOTIDE SEQUENCE [LARGE SCALE GENOMIC DNA]</scope>
</reference>
<proteinExistence type="predicted"/>
<evidence type="ECO:0000313" key="1">
    <source>
        <dbReference type="EMBL" id="KAI5649684.1"/>
    </source>
</evidence>
<keyword evidence="2" id="KW-1185">Reference proteome</keyword>
<comment type="caution">
    <text evidence="1">The sequence shown here is derived from an EMBL/GenBank/DDBJ whole genome shotgun (WGS) entry which is preliminary data.</text>
</comment>
<evidence type="ECO:0000313" key="2">
    <source>
        <dbReference type="Proteomes" id="UP001060085"/>
    </source>
</evidence>
<dbReference type="EMBL" id="CM044708">
    <property type="protein sequence ID" value="KAI5649684.1"/>
    <property type="molecule type" value="Genomic_DNA"/>
</dbReference>
<sequence>MESSCKGRGPDFLQWLRNGCSTNKVAEAPHVPWGTLFSFTCWILWQRRNKSIFELEKTLPPSTEESAQRAREFTTLGPSWFKLNIDESALGNPSLAGARGNLGATTNCVAELWGLKDGLKLAWSLNVQNLEIETNATLVCNLLNQITFYIHPFYSILSDFLWMMTTFVAARISHVYRETNMCTDALAKHGGTVPLFCLTPLPLL</sequence>
<organism evidence="1 2">
    <name type="scientific">Catharanthus roseus</name>
    <name type="common">Madagascar periwinkle</name>
    <name type="synonym">Vinca rosea</name>
    <dbReference type="NCBI Taxonomy" id="4058"/>
    <lineage>
        <taxon>Eukaryota</taxon>
        <taxon>Viridiplantae</taxon>
        <taxon>Streptophyta</taxon>
        <taxon>Embryophyta</taxon>
        <taxon>Tracheophyta</taxon>
        <taxon>Spermatophyta</taxon>
        <taxon>Magnoliopsida</taxon>
        <taxon>eudicotyledons</taxon>
        <taxon>Gunneridae</taxon>
        <taxon>Pentapetalae</taxon>
        <taxon>asterids</taxon>
        <taxon>lamiids</taxon>
        <taxon>Gentianales</taxon>
        <taxon>Apocynaceae</taxon>
        <taxon>Rauvolfioideae</taxon>
        <taxon>Vinceae</taxon>
        <taxon>Catharanthinae</taxon>
        <taxon>Catharanthus</taxon>
    </lineage>
</organism>
<dbReference type="Proteomes" id="UP001060085">
    <property type="component" value="Linkage Group LG08"/>
</dbReference>